<dbReference type="OMA" id="WLNCVEN"/>
<evidence type="ECO:0000313" key="2">
    <source>
        <dbReference type="Proteomes" id="UP000596661"/>
    </source>
</evidence>
<proteinExistence type="predicted"/>
<dbReference type="AlphaFoldDB" id="A0A803Q372"/>
<dbReference type="Gramene" id="evm.model.07.1571">
    <property type="protein sequence ID" value="cds.evm.model.07.1571"/>
    <property type="gene ID" value="evm.TU.07.1571"/>
</dbReference>
<dbReference type="EnsemblPlants" id="evm.model.07.1571">
    <property type="protein sequence ID" value="cds.evm.model.07.1571"/>
    <property type="gene ID" value="evm.TU.07.1571"/>
</dbReference>
<reference evidence="1" key="2">
    <citation type="submission" date="2021-03" db="UniProtKB">
        <authorList>
            <consortium name="EnsemblPlants"/>
        </authorList>
    </citation>
    <scope>IDENTIFICATION</scope>
</reference>
<sequence>MCRHKVEGDLGFRSLRDFNLVFLGKQEWCLLTQPSSLVARIYKARYYSRGSFLTATVGEYPSFIWRSIMEAQPLVLSGIQRSIGAGSTVSILHDPWLNCVENPYVITSHLALEGRTVNALFEVNNQCWDVELIRDIFKPRDQQLILSIQLSSNSKDDFWAWKFDTYGVYTVKSACKRLGELKGYNNHHIYKLESPPSLP</sequence>
<protein>
    <submittedName>
        <fullName evidence="1">Uncharacterized protein</fullName>
    </submittedName>
</protein>
<evidence type="ECO:0000313" key="1">
    <source>
        <dbReference type="EnsemblPlants" id="cds.evm.model.07.1571"/>
    </source>
</evidence>
<dbReference type="Proteomes" id="UP000596661">
    <property type="component" value="Chromosome 7"/>
</dbReference>
<keyword evidence="2" id="KW-1185">Reference proteome</keyword>
<organism evidence="1 2">
    <name type="scientific">Cannabis sativa</name>
    <name type="common">Hemp</name>
    <name type="synonym">Marijuana</name>
    <dbReference type="NCBI Taxonomy" id="3483"/>
    <lineage>
        <taxon>Eukaryota</taxon>
        <taxon>Viridiplantae</taxon>
        <taxon>Streptophyta</taxon>
        <taxon>Embryophyta</taxon>
        <taxon>Tracheophyta</taxon>
        <taxon>Spermatophyta</taxon>
        <taxon>Magnoliopsida</taxon>
        <taxon>eudicotyledons</taxon>
        <taxon>Gunneridae</taxon>
        <taxon>Pentapetalae</taxon>
        <taxon>rosids</taxon>
        <taxon>fabids</taxon>
        <taxon>Rosales</taxon>
        <taxon>Cannabaceae</taxon>
        <taxon>Cannabis</taxon>
    </lineage>
</organism>
<name>A0A803Q372_CANSA</name>
<accession>A0A803Q372</accession>
<dbReference type="EMBL" id="UZAU01000669">
    <property type="status" value="NOT_ANNOTATED_CDS"/>
    <property type="molecule type" value="Genomic_DNA"/>
</dbReference>
<reference evidence="1" key="1">
    <citation type="submission" date="2018-11" db="EMBL/GenBank/DDBJ databases">
        <authorList>
            <person name="Grassa J C."/>
        </authorList>
    </citation>
    <scope>NUCLEOTIDE SEQUENCE [LARGE SCALE GENOMIC DNA]</scope>
</reference>